<dbReference type="Pfam" id="PF19726">
    <property type="entry name" value="DUF6218"/>
    <property type="match status" value="1"/>
</dbReference>
<dbReference type="Proteomes" id="UP000741013">
    <property type="component" value="Unassembled WGS sequence"/>
</dbReference>
<sequence length="235" mass="25230">MTSAVVEEVLGDGLAQLRAPGSAVLGVGSGNGGPDCLAVWQVSPLGAPTGAWVMPCEEAFGSVENARLLLSLIERRAIAAGDPAAMNHLLERWSAAADLVGEGAWWTAHLFSPVVAFTETVSRRRRYESTVATAKEAKKSITALEWAHELPEDTTVESFSALRGTARISPAVGVPVVSEVLTTARVLRWLVEVWSDTEMVKNRREYVRAVHGATEPLPPEWLLAVQTAGKTRLPL</sequence>
<dbReference type="InterPro" id="IPR046190">
    <property type="entry name" value="DUF6218"/>
</dbReference>
<dbReference type="RefSeq" id="WP_308158859.1">
    <property type="nucleotide sequence ID" value="NZ_JAGGMS010000001.1"/>
</dbReference>
<evidence type="ECO:0000313" key="1">
    <source>
        <dbReference type="EMBL" id="MBP2183572.1"/>
    </source>
</evidence>
<comment type="caution">
    <text evidence="1">The sequence shown here is derived from an EMBL/GenBank/DDBJ whole genome shotgun (WGS) entry which is preliminary data.</text>
</comment>
<dbReference type="EMBL" id="JAGGMS010000001">
    <property type="protein sequence ID" value="MBP2183572.1"/>
    <property type="molecule type" value="Genomic_DNA"/>
</dbReference>
<gene>
    <name evidence="1" type="ORF">JOM49_005098</name>
</gene>
<accession>A0ABS4PVX3</accession>
<evidence type="ECO:0000313" key="2">
    <source>
        <dbReference type="Proteomes" id="UP000741013"/>
    </source>
</evidence>
<proteinExistence type="predicted"/>
<keyword evidence="2" id="KW-1185">Reference proteome</keyword>
<organism evidence="1 2">
    <name type="scientific">Amycolatopsis magusensis</name>
    <dbReference type="NCBI Taxonomy" id="882444"/>
    <lineage>
        <taxon>Bacteria</taxon>
        <taxon>Bacillati</taxon>
        <taxon>Actinomycetota</taxon>
        <taxon>Actinomycetes</taxon>
        <taxon>Pseudonocardiales</taxon>
        <taxon>Pseudonocardiaceae</taxon>
        <taxon>Amycolatopsis</taxon>
    </lineage>
</organism>
<reference evidence="1 2" key="1">
    <citation type="submission" date="2021-03" db="EMBL/GenBank/DDBJ databases">
        <title>Sequencing the genomes of 1000 actinobacteria strains.</title>
        <authorList>
            <person name="Klenk H.-P."/>
        </authorList>
    </citation>
    <scope>NUCLEOTIDE SEQUENCE [LARGE SCALE GENOMIC DNA]</scope>
    <source>
        <strain evidence="1 2">DSM 45510</strain>
    </source>
</reference>
<name>A0ABS4PVX3_9PSEU</name>
<protein>
    <submittedName>
        <fullName evidence="1">Uncharacterized protein</fullName>
    </submittedName>
</protein>